<sequence>MDEIRKAVPWPLLDISTIGCKTYMVLPGITFSYKLKKNGTEQVLANFSGHRVSYRGKDRIVDIFVETLKDFVSSEEKRTGNTEIVGRLLKNIGDLEKERDEYKRKYEMAKGAIEFAPGSEEYENAKKRFYENV</sequence>
<feature type="coiled-coil region" evidence="1">
    <location>
        <begin position="85"/>
        <end position="112"/>
    </location>
</feature>
<proteinExistence type="predicted"/>
<evidence type="ECO:0000256" key="1">
    <source>
        <dbReference type="SAM" id="Coils"/>
    </source>
</evidence>
<protein>
    <submittedName>
        <fullName evidence="2">Uncharacterized protein</fullName>
    </submittedName>
</protein>
<accession>A0AA96IY97</accession>
<evidence type="ECO:0000313" key="2">
    <source>
        <dbReference type="EMBL" id="WNL50518.1"/>
    </source>
</evidence>
<keyword evidence="1" id="KW-0175">Coiled coil</keyword>
<gene>
    <name evidence="2" type="ORF">MarDSR_479</name>
</gene>
<name>A0AA96IY97_9VIRU</name>
<dbReference type="EMBL" id="OR343189">
    <property type="protein sequence ID" value="WNL50518.1"/>
    <property type="molecule type" value="Genomic_DNA"/>
</dbReference>
<organism evidence="2">
    <name type="scientific">Marseillevirus sp</name>
    <dbReference type="NCBI Taxonomy" id="2809551"/>
    <lineage>
        <taxon>Viruses</taxon>
        <taxon>Varidnaviria</taxon>
        <taxon>Bamfordvirae</taxon>
        <taxon>Nucleocytoviricota</taxon>
        <taxon>Megaviricetes</taxon>
        <taxon>Pimascovirales</taxon>
        <taxon>Pimascovirales incertae sedis</taxon>
        <taxon>Marseilleviridae</taxon>
        <taxon>Marseillevirus</taxon>
    </lineage>
</organism>
<reference evidence="2" key="1">
    <citation type="submission" date="2023-07" db="EMBL/GenBank/DDBJ databases">
        <authorList>
            <person name="Xia Y."/>
        </authorList>
    </citation>
    <scope>NUCLEOTIDE SEQUENCE</scope>
    <source>
        <strain evidence="2">E</strain>
    </source>
</reference>